<dbReference type="FunFam" id="3.40.50.300:FF:001166">
    <property type="entry name" value="ADP-ribosylation factor D"/>
    <property type="match status" value="1"/>
</dbReference>
<dbReference type="GO" id="GO:0046872">
    <property type="term" value="F:metal ion binding"/>
    <property type="evidence" value="ECO:0007669"/>
    <property type="project" value="UniProtKB-KW"/>
</dbReference>
<dbReference type="InterPro" id="IPR044612">
    <property type="entry name" value="ARL2/3"/>
</dbReference>
<feature type="binding site" evidence="4">
    <location>
        <begin position="76"/>
        <end position="83"/>
    </location>
    <ligand>
        <name>GTP</name>
        <dbReference type="ChEBI" id="CHEBI:37565"/>
    </ligand>
</feature>
<organism evidence="7 8">
    <name type="scientific">Blepharisma stoltei</name>
    <dbReference type="NCBI Taxonomy" id="1481888"/>
    <lineage>
        <taxon>Eukaryota</taxon>
        <taxon>Sar</taxon>
        <taxon>Alveolata</taxon>
        <taxon>Ciliophora</taxon>
        <taxon>Postciliodesmatophora</taxon>
        <taxon>Heterotrichea</taxon>
        <taxon>Heterotrichida</taxon>
        <taxon>Blepharismidae</taxon>
        <taxon>Blepharisma</taxon>
    </lineage>
</organism>
<evidence type="ECO:0000256" key="5">
    <source>
        <dbReference type="PIRSR" id="PIRSR606689-2"/>
    </source>
</evidence>
<keyword evidence="8" id="KW-1185">Reference proteome</keyword>
<evidence type="ECO:0000256" key="4">
    <source>
        <dbReference type="PIRSR" id="PIRSR606689-1"/>
    </source>
</evidence>
<dbReference type="EMBL" id="CAJZBQ010000028">
    <property type="protein sequence ID" value="CAG9321234.1"/>
    <property type="molecule type" value="Genomic_DNA"/>
</dbReference>
<dbReference type="GO" id="GO:0005525">
    <property type="term" value="F:GTP binding"/>
    <property type="evidence" value="ECO:0007669"/>
    <property type="project" value="UniProtKB-KW"/>
</dbReference>
<evidence type="ECO:0000313" key="7">
    <source>
        <dbReference type="EMBL" id="CAG9321234.1"/>
    </source>
</evidence>
<feature type="binding site" evidence="5">
    <location>
        <position position="99"/>
    </location>
    <ligand>
        <name>Mg(2+)</name>
        <dbReference type="ChEBI" id="CHEBI:18420"/>
    </ligand>
</feature>
<dbReference type="GO" id="GO:0003924">
    <property type="term" value="F:GTPase activity"/>
    <property type="evidence" value="ECO:0007669"/>
    <property type="project" value="InterPro"/>
</dbReference>
<dbReference type="Proteomes" id="UP001162131">
    <property type="component" value="Unassembled WGS sequence"/>
</dbReference>
<keyword evidence="5" id="KW-0479">Metal-binding</keyword>
<comment type="caution">
    <text evidence="7">The sequence shown here is derived from an EMBL/GenBank/DDBJ whole genome shotgun (WGS) entry which is preliminary data.</text>
</comment>
<comment type="similarity">
    <text evidence="1 6">Belongs to the small GTPase superfamily. Arf family.</text>
</comment>
<dbReference type="PANTHER" id="PTHR45697">
    <property type="entry name" value="ADP-RIBOSYLATION FACTOR-LIKE PROTEIN 2-RELATED"/>
    <property type="match status" value="1"/>
</dbReference>
<evidence type="ECO:0000313" key="8">
    <source>
        <dbReference type="Proteomes" id="UP001162131"/>
    </source>
</evidence>
<dbReference type="PROSITE" id="PS51417">
    <property type="entry name" value="ARF"/>
    <property type="match status" value="1"/>
</dbReference>
<evidence type="ECO:0000256" key="3">
    <source>
        <dbReference type="ARBA" id="ARBA00023134"/>
    </source>
</evidence>
<name>A0AAU9J5K4_9CILI</name>
<dbReference type="Gene3D" id="3.40.50.300">
    <property type="entry name" value="P-loop containing nucleotide triphosphate hydrolases"/>
    <property type="match status" value="1"/>
</dbReference>
<dbReference type="InterPro" id="IPR027417">
    <property type="entry name" value="P-loop_NTPase"/>
</dbReference>
<gene>
    <name evidence="7" type="ORF">BSTOLATCC_MIC28521</name>
</gene>
<accession>A0AAU9J5K4</accession>
<dbReference type="PRINTS" id="PR00328">
    <property type="entry name" value="SAR1GTPBP"/>
</dbReference>
<feature type="binding site" evidence="4">
    <location>
        <begin position="177"/>
        <end position="180"/>
    </location>
    <ligand>
        <name>GTP</name>
        <dbReference type="ChEBI" id="CHEBI:37565"/>
    </ligand>
</feature>
<evidence type="ECO:0000256" key="6">
    <source>
        <dbReference type="RuleBase" id="RU003925"/>
    </source>
</evidence>
<dbReference type="SMART" id="SM00178">
    <property type="entry name" value="SAR"/>
    <property type="match status" value="1"/>
</dbReference>
<dbReference type="SUPFAM" id="SSF52540">
    <property type="entry name" value="P-loop containing nucleoside triphosphate hydrolases"/>
    <property type="match status" value="1"/>
</dbReference>
<proteinExistence type="inferred from homology"/>
<keyword evidence="5" id="KW-0460">Magnesium</keyword>
<dbReference type="AlphaFoldDB" id="A0AAU9J5K4"/>
<protein>
    <recommendedName>
        <fullName evidence="9">ADP-ribosylation factor-like protein</fullName>
    </recommendedName>
</protein>
<evidence type="ECO:0000256" key="1">
    <source>
        <dbReference type="ARBA" id="ARBA00010290"/>
    </source>
</evidence>
<dbReference type="Pfam" id="PF00025">
    <property type="entry name" value="Arf"/>
    <property type="match status" value="1"/>
</dbReference>
<feature type="binding site" evidence="5">
    <location>
        <position position="83"/>
    </location>
    <ligand>
        <name>Mg(2+)</name>
        <dbReference type="ChEBI" id="CHEBI:18420"/>
    </ligand>
</feature>
<dbReference type="InterPro" id="IPR006689">
    <property type="entry name" value="Small_GTPase_ARF/SAR"/>
</dbReference>
<sequence length="230" mass="26234">MFQDLGTSNGHRNISYLLTKLFQSHIFIDSAACKGNSSVLSTSILFSCFHFDIMSLLSSLRGFKKSDCESKILILGFDNAGKTTILQFLSGEEIRNNFTPGFNLQSLTNENFRFLAWGIDGRENMRPIWRNYFDHADGLIFVIDSVDRNRMQEIGQELQYLFEDDKLAGIPVLIFANKQDFLRALSAIEISNALMLHSIRDRDWCIIPSCSRTGEGLQEGMKWLVQTIQK</sequence>
<reference evidence="7" key="1">
    <citation type="submission" date="2021-09" db="EMBL/GenBank/DDBJ databases">
        <authorList>
            <consortium name="AG Swart"/>
            <person name="Singh M."/>
            <person name="Singh A."/>
            <person name="Seah K."/>
            <person name="Emmerich C."/>
        </authorList>
    </citation>
    <scope>NUCLEOTIDE SEQUENCE</scope>
    <source>
        <strain evidence="7">ATCC30299</strain>
    </source>
</reference>
<feature type="binding site" evidence="4">
    <location>
        <position position="121"/>
    </location>
    <ligand>
        <name>GTP</name>
        <dbReference type="ChEBI" id="CHEBI:37565"/>
    </ligand>
</feature>
<dbReference type="InterPro" id="IPR005225">
    <property type="entry name" value="Small_GTP-bd"/>
</dbReference>
<evidence type="ECO:0000256" key="2">
    <source>
        <dbReference type="ARBA" id="ARBA00022741"/>
    </source>
</evidence>
<keyword evidence="3 4" id="KW-0342">GTP-binding</keyword>
<evidence type="ECO:0008006" key="9">
    <source>
        <dbReference type="Google" id="ProtNLM"/>
    </source>
</evidence>
<dbReference type="NCBIfam" id="TIGR00231">
    <property type="entry name" value="small_GTP"/>
    <property type="match status" value="1"/>
</dbReference>
<keyword evidence="2 4" id="KW-0547">Nucleotide-binding</keyword>
<dbReference type="SMART" id="SM00177">
    <property type="entry name" value="ARF"/>
    <property type="match status" value="1"/>
</dbReference>